<accession>A0A7S6U3E1</accession>
<sequence>MVRRIIKSTKKAEKTTIYLGPIPLDVYQMPDGSYKLYVESVTAAIERPKNDLLRFLSGKSPQALPYKNRNLLREPMIEVEGYGGYIKPIPVELATTYWLYRAIKGNVIAQALIQASLVESIERRADMAFECKRTEQEYNQKFGDRLEEFLAYNKQEIVDRRLPGDDLYLPPGIN</sequence>
<organism evidence="1 2">
    <name type="scientific">Anabaenopsis elenkinii CCIBt3563</name>
    <dbReference type="NCBI Taxonomy" id="2779889"/>
    <lineage>
        <taxon>Bacteria</taxon>
        <taxon>Bacillati</taxon>
        <taxon>Cyanobacteriota</taxon>
        <taxon>Cyanophyceae</taxon>
        <taxon>Nostocales</taxon>
        <taxon>Nodulariaceae</taxon>
        <taxon>Anabaenopsis</taxon>
    </lineage>
</organism>
<evidence type="ECO:0000313" key="1">
    <source>
        <dbReference type="EMBL" id="QOV22291.1"/>
    </source>
</evidence>
<dbReference type="AlphaFoldDB" id="A0A7S6U3E1"/>
<proteinExistence type="predicted"/>
<gene>
    <name evidence="1" type="ORF">IM676_16665</name>
</gene>
<dbReference type="RefSeq" id="WP_200987923.1">
    <property type="nucleotide sequence ID" value="NZ_CP063311.1"/>
</dbReference>
<evidence type="ECO:0000313" key="2">
    <source>
        <dbReference type="Proteomes" id="UP000593846"/>
    </source>
</evidence>
<dbReference type="KEGG" id="aee:IM676_16665"/>
<keyword evidence="2" id="KW-1185">Reference proteome</keyword>
<name>A0A7S6U3E1_9CYAN</name>
<protein>
    <submittedName>
        <fullName evidence="1">Uncharacterized protein</fullName>
    </submittedName>
</protein>
<dbReference type="EMBL" id="CP063311">
    <property type="protein sequence ID" value="QOV22291.1"/>
    <property type="molecule type" value="Genomic_DNA"/>
</dbReference>
<reference evidence="2" key="1">
    <citation type="submission" date="2020-10" db="EMBL/GenBank/DDBJ databases">
        <title>Genome-based taxonomic classification of the species Anabaenopsis elenkinii.</title>
        <authorList>
            <person name="Delbaje E."/>
            <person name="Andreote A.P.D."/>
            <person name="Pellegrinetti T.A."/>
            <person name="Cruz R.B."/>
            <person name="Branco L.H.Z."/>
            <person name="Fiore M.F."/>
        </authorList>
    </citation>
    <scope>NUCLEOTIDE SEQUENCE [LARGE SCALE GENOMIC DNA]</scope>
    <source>
        <strain evidence="2">CCIBt3563</strain>
    </source>
</reference>
<dbReference type="Proteomes" id="UP000593846">
    <property type="component" value="Chromosome"/>
</dbReference>